<dbReference type="Proteomes" id="UP000760860">
    <property type="component" value="Unassembled WGS sequence"/>
</dbReference>
<evidence type="ECO:0000313" key="6">
    <source>
        <dbReference type="EMBL" id="KAG2946329.1"/>
    </source>
</evidence>
<dbReference type="Proteomes" id="UP000697107">
    <property type="component" value="Unassembled WGS sequence"/>
</dbReference>
<dbReference type="PANTHER" id="PTHR15454:SF73">
    <property type="entry name" value="DYNEIN AXONEMAL LIGHT CHAIN 1"/>
    <property type="match status" value="1"/>
</dbReference>
<evidence type="ECO:0000313" key="9">
    <source>
        <dbReference type="EMBL" id="RAW42105.1"/>
    </source>
</evidence>
<dbReference type="EMBL" id="RCML01000203">
    <property type="protein sequence ID" value="KAG2985841.1"/>
    <property type="molecule type" value="Genomic_DNA"/>
</dbReference>
<evidence type="ECO:0000256" key="3">
    <source>
        <dbReference type="SAM" id="MobiDB-lite"/>
    </source>
</evidence>
<keyword evidence="2" id="KW-0677">Repeat</keyword>
<reference evidence="9 10" key="1">
    <citation type="submission" date="2018-01" db="EMBL/GenBank/DDBJ databases">
        <title>Draft genome of the strawberry crown rot pathogen Phytophthora cactorum.</title>
        <authorList>
            <person name="Armitage A.D."/>
            <person name="Lysoe E."/>
            <person name="Nellist C.F."/>
            <person name="Harrison R.J."/>
            <person name="Brurberg M.B."/>
        </authorList>
    </citation>
    <scope>NUCLEOTIDE SEQUENCE [LARGE SCALE GENOMIC DNA]</scope>
    <source>
        <strain evidence="9 10">10300</strain>
    </source>
</reference>
<dbReference type="InterPro" id="IPR032675">
    <property type="entry name" value="LRR_dom_sf"/>
</dbReference>
<sequence>MASSARRGSIGLDGAESQYCDLSGRGLTAGQVDRTLRVFATADTIDLSNNEIDKIPSSIPTEVVTLDISFNAIASIQGIERLKFVQELHLAFNRLDDVSVLEFCPRLVRVNLSGNRLMNTKGLETLEYLENLDISDNLIEFPEALRALSLNQNLTHLTIRGNPLSQKPGYHVPMLDMIPSLIILDDKKMRSKANYKTKEASATKSVSYSRIYDDKKQFVIHKQTRPRPATTVQPLLPGDPASKYDGTMFLPPPIEPTHERARAGLQKYQQGMGPISPPPAPFSPSMFKAPNSPSKYRAAPYLSMYDRLAQSNGISSNRPIAPTVKPILDPNPSKPDIAALTRLRGEDQSAAARLQKFVTKPSHEGIGGASTPGHPVASRNIVSNQQPRQQQQRRTTPNVRGSEARRSSIKADNPAPTATEHTLDDKQRNVLSVIQNLIEHKKQTLATLGAQKVGTAGTPTRSREYNVPGQIVR</sequence>
<reference evidence="4" key="2">
    <citation type="submission" date="2018-10" db="EMBL/GenBank/DDBJ databases">
        <title>Effector identification in a new, highly contiguous assembly of the strawberry crown rot pathogen Phytophthora cactorum.</title>
        <authorList>
            <person name="Armitage A.D."/>
            <person name="Nellist C.F."/>
            <person name="Bates H."/>
            <person name="Vickerstaff R.J."/>
            <person name="Harrison R.J."/>
        </authorList>
    </citation>
    <scope>NUCLEOTIDE SEQUENCE</scope>
    <source>
        <strain evidence="4">15-7</strain>
        <strain evidence="5">4032</strain>
        <strain evidence="6">4040</strain>
        <strain evidence="7">P415</strain>
        <strain evidence="8">P421</strain>
    </source>
</reference>
<evidence type="ECO:0000256" key="1">
    <source>
        <dbReference type="ARBA" id="ARBA00022614"/>
    </source>
</evidence>
<accession>A0A329SZT8</accession>
<name>A0A329SZT8_9STRA</name>
<feature type="compositionally biased region" description="Low complexity" evidence="3">
    <location>
        <begin position="385"/>
        <end position="397"/>
    </location>
</feature>
<dbReference type="Proteomes" id="UP000736787">
    <property type="component" value="Unassembled WGS sequence"/>
</dbReference>
<evidence type="ECO:0000256" key="2">
    <source>
        <dbReference type="ARBA" id="ARBA00022737"/>
    </source>
</evidence>
<feature type="region of interest" description="Disordered" evidence="3">
    <location>
        <begin position="358"/>
        <end position="422"/>
    </location>
</feature>
<evidence type="ECO:0000313" key="5">
    <source>
        <dbReference type="EMBL" id="KAG2930388.1"/>
    </source>
</evidence>
<dbReference type="Proteomes" id="UP000251314">
    <property type="component" value="Unassembled WGS sequence"/>
</dbReference>
<feature type="region of interest" description="Disordered" evidence="3">
    <location>
        <begin position="452"/>
        <end position="473"/>
    </location>
</feature>
<dbReference type="STRING" id="29920.A0A329SZT8"/>
<protein>
    <submittedName>
        <fullName evidence="9">Uncharacterized protein</fullName>
    </submittedName>
</protein>
<gene>
    <name evidence="9" type="ORF">PC110_g1682</name>
    <name evidence="4" type="ORF">PC113_g7713</name>
    <name evidence="5" type="ORF">PC115_g6541</name>
    <name evidence="6" type="ORF">PC117_g7706</name>
    <name evidence="7" type="ORF">PC118_g8106</name>
    <name evidence="8" type="ORF">PC129_g505</name>
</gene>
<dbReference type="AlphaFoldDB" id="A0A329SZT8"/>
<dbReference type="Proteomes" id="UP000774804">
    <property type="component" value="Unassembled WGS sequence"/>
</dbReference>
<dbReference type="PANTHER" id="PTHR15454">
    <property type="entry name" value="NISCHARIN RELATED"/>
    <property type="match status" value="1"/>
</dbReference>
<dbReference type="EMBL" id="MJFZ01000020">
    <property type="protein sequence ID" value="RAW42105.1"/>
    <property type="molecule type" value="Genomic_DNA"/>
</dbReference>
<dbReference type="EMBL" id="RCMG01000173">
    <property type="protein sequence ID" value="KAG2860817.1"/>
    <property type="molecule type" value="Genomic_DNA"/>
</dbReference>
<dbReference type="EMBL" id="RCMV01000007">
    <property type="protein sequence ID" value="KAG3228940.1"/>
    <property type="molecule type" value="Genomic_DNA"/>
</dbReference>
<dbReference type="GO" id="GO:0005737">
    <property type="term" value="C:cytoplasm"/>
    <property type="evidence" value="ECO:0007669"/>
    <property type="project" value="TreeGrafter"/>
</dbReference>
<evidence type="ECO:0000313" key="7">
    <source>
        <dbReference type="EMBL" id="KAG2985841.1"/>
    </source>
</evidence>
<dbReference type="VEuPathDB" id="FungiDB:PC110_g1682"/>
<comment type="caution">
    <text evidence="9">The sequence shown here is derived from an EMBL/GenBank/DDBJ whole genome shotgun (WGS) entry which is preliminary data.</text>
</comment>
<dbReference type="OrthoDB" id="272149at2759"/>
<keyword evidence="1" id="KW-0433">Leucine-rich repeat</keyword>
<feature type="region of interest" description="Disordered" evidence="3">
    <location>
        <begin position="316"/>
        <end position="337"/>
    </location>
</feature>
<dbReference type="EMBL" id="RCMK01000160">
    <property type="protein sequence ID" value="KAG2946329.1"/>
    <property type="molecule type" value="Genomic_DNA"/>
</dbReference>
<evidence type="ECO:0000313" key="8">
    <source>
        <dbReference type="EMBL" id="KAG3228940.1"/>
    </source>
</evidence>
<organism evidence="9 10">
    <name type="scientific">Phytophthora cactorum</name>
    <dbReference type="NCBI Taxonomy" id="29920"/>
    <lineage>
        <taxon>Eukaryota</taxon>
        <taxon>Sar</taxon>
        <taxon>Stramenopiles</taxon>
        <taxon>Oomycota</taxon>
        <taxon>Peronosporomycetes</taxon>
        <taxon>Peronosporales</taxon>
        <taxon>Peronosporaceae</taxon>
        <taxon>Phytophthora</taxon>
    </lineage>
</organism>
<evidence type="ECO:0000313" key="4">
    <source>
        <dbReference type="EMBL" id="KAG2860817.1"/>
    </source>
</evidence>
<dbReference type="EMBL" id="RCMI01000147">
    <property type="protein sequence ID" value="KAG2930388.1"/>
    <property type="molecule type" value="Genomic_DNA"/>
</dbReference>
<dbReference type="Gene3D" id="3.80.10.10">
    <property type="entry name" value="Ribonuclease Inhibitor"/>
    <property type="match status" value="2"/>
</dbReference>
<dbReference type="SUPFAM" id="SSF52058">
    <property type="entry name" value="L domain-like"/>
    <property type="match status" value="1"/>
</dbReference>
<dbReference type="Proteomes" id="UP000735874">
    <property type="component" value="Unassembled WGS sequence"/>
</dbReference>
<keyword evidence="10" id="KW-1185">Reference proteome</keyword>
<evidence type="ECO:0000313" key="10">
    <source>
        <dbReference type="Proteomes" id="UP000251314"/>
    </source>
</evidence>
<proteinExistence type="predicted"/>